<sequence>MGKGSRRFVQHSKDVVTQHSLKIPYRMTYAEAEARKLERSNVLKEGGL</sequence>
<accession>A0ABS2QLJ7</accession>
<comment type="caution">
    <text evidence="1">The sequence shown here is derived from an EMBL/GenBank/DDBJ whole genome shotgun (WGS) entry which is preliminary data.</text>
</comment>
<evidence type="ECO:0000313" key="1">
    <source>
        <dbReference type="EMBL" id="MBM7693987.1"/>
    </source>
</evidence>
<protein>
    <recommendedName>
        <fullName evidence="3">Competence protein</fullName>
    </recommendedName>
</protein>
<keyword evidence="2" id="KW-1185">Reference proteome</keyword>
<organism evidence="1 2">
    <name type="scientific">Peribacillus deserti</name>
    <dbReference type="NCBI Taxonomy" id="673318"/>
    <lineage>
        <taxon>Bacteria</taxon>
        <taxon>Bacillati</taxon>
        <taxon>Bacillota</taxon>
        <taxon>Bacilli</taxon>
        <taxon>Bacillales</taxon>
        <taxon>Bacillaceae</taxon>
        <taxon>Peribacillus</taxon>
    </lineage>
</organism>
<dbReference type="EMBL" id="JAFBFI010000017">
    <property type="protein sequence ID" value="MBM7693987.1"/>
    <property type="molecule type" value="Genomic_DNA"/>
</dbReference>
<dbReference type="Proteomes" id="UP000823486">
    <property type="component" value="Unassembled WGS sequence"/>
</dbReference>
<gene>
    <name evidence="1" type="ORF">JOC77_003431</name>
</gene>
<evidence type="ECO:0008006" key="3">
    <source>
        <dbReference type="Google" id="ProtNLM"/>
    </source>
</evidence>
<proteinExistence type="predicted"/>
<reference evidence="1 2" key="1">
    <citation type="submission" date="2021-01" db="EMBL/GenBank/DDBJ databases">
        <title>Genomic Encyclopedia of Type Strains, Phase IV (KMG-IV): sequencing the most valuable type-strain genomes for metagenomic binning, comparative biology and taxonomic classification.</title>
        <authorList>
            <person name="Goeker M."/>
        </authorList>
    </citation>
    <scope>NUCLEOTIDE SEQUENCE [LARGE SCALE GENOMIC DNA]</scope>
    <source>
        <strain evidence="1 2">DSM 105482</strain>
    </source>
</reference>
<dbReference type="RefSeq" id="WP_204545392.1">
    <property type="nucleotide sequence ID" value="NZ_JAFBFI010000017.1"/>
</dbReference>
<evidence type="ECO:0000313" key="2">
    <source>
        <dbReference type="Proteomes" id="UP000823486"/>
    </source>
</evidence>
<name>A0ABS2QLJ7_9BACI</name>